<reference evidence="2 3" key="1">
    <citation type="submission" date="2019-06" db="EMBL/GenBank/DDBJ databases">
        <title>Genome sequence analysis of &gt;100 Bacillus licheniformis strains suggests intrinsic resistance to this species.</title>
        <authorList>
            <person name="Wels M."/>
            <person name="Siezen R.J."/>
            <person name="Johansen E."/>
            <person name="Stuer-Lauridsen B."/>
            <person name="Bjerre K."/>
            <person name="Nielsen B.K.K."/>
        </authorList>
    </citation>
    <scope>NUCLEOTIDE SEQUENCE [LARGE SCALE GENOMIC DNA]</scope>
    <source>
        <strain evidence="2 3">BAC-16736</strain>
    </source>
</reference>
<name>A0A8B5YBC2_BACLI</name>
<comment type="caution">
    <text evidence="2">The sequence shown here is derived from an EMBL/GenBank/DDBJ whole genome shotgun (WGS) entry which is preliminary data.</text>
</comment>
<gene>
    <name evidence="2" type="ORF">CHCC16736_2408</name>
</gene>
<keyword evidence="1" id="KW-1133">Transmembrane helix</keyword>
<accession>A0A8B5YBC2</accession>
<organism evidence="2 3">
    <name type="scientific">Bacillus licheniformis</name>
    <dbReference type="NCBI Taxonomy" id="1402"/>
    <lineage>
        <taxon>Bacteria</taxon>
        <taxon>Bacillati</taxon>
        <taxon>Bacillota</taxon>
        <taxon>Bacilli</taxon>
        <taxon>Bacillales</taxon>
        <taxon>Bacillaceae</taxon>
        <taxon>Bacillus</taxon>
    </lineage>
</organism>
<sequence>MIEPIGVCVENEREALPALKESDSIRLKSISGKERIDPWSSLYPGVFAFAILFVSISVRRCWVIIAEVAV</sequence>
<dbReference type="AlphaFoldDB" id="A0A8B5YBC2"/>
<dbReference type="EMBL" id="NILC01000025">
    <property type="protein sequence ID" value="TWL25950.1"/>
    <property type="molecule type" value="Genomic_DNA"/>
</dbReference>
<dbReference type="Proteomes" id="UP000435910">
    <property type="component" value="Unassembled WGS sequence"/>
</dbReference>
<protein>
    <submittedName>
        <fullName evidence="2">Uncharacterized protein</fullName>
    </submittedName>
</protein>
<evidence type="ECO:0000256" key="1">
    <source>
        <dbReference type="SAM" id="Phobius"/>
    </source>
</evidence>
<evidence type="ECO:0000313" key="3">
    <source>
        <dbReference type="Proteomes" id="UP000435910"/>
    </source>
</evidence>
<feature type="transmembrane region" description="Helical" evidence="1">
    <location>
        <begin position="41"/>
        <end position="58"/>
    </location>
</feature>
<keyword evidence="1" id="KW-0812">Transmembrane</keyword>
<evidence type="ECO:0000313" key="2">
    <source>
        <dbReference type="EMBL" id="TWL25950.1"/>
    </source>
</evidence>
<proteinExistence type="predicted"/>
<keyword evidence="1" id="KW-0472">Membrane</keyword>